<dbReference type="InterPro" id="IPR006439">
    <property type="entry name" value="HAD-SF_hydro_IA"/>
</dbReference>
<dbReference type="InterPro" id="IPR036412">
    <property type="entry name" value="HAD-like_sf"/>
</dbReference>
<dbReference type="RefSeq" id="WP_341849857.1">
    <property type="nucleotide sequence ID" value="NZ_JAAOYO010000003.1"/>
</dbReference>
<sequence length="218" mass="22701">MIDVVVSGVLFDMDGTLVDSTAIVEGAWGRFGADHDLDPHTILGFSHGRQTIDTIRHFLPDLEPDEQRRVALELVNDEVENTEGIIEVPGAGAFVRRLLAAGVPVALVTSAPRELAVNRMRAADVPVPDAVVAADDVEHGKPHPDGYLRGAALLGVAAEDCLAFEDAPAGLEAALASGATTVAVGPLAPADLPADLVRITGYDGVTVTAEGDGFRIRG</sequence>
<dbReference type="Proteomes" id="UP001318300">
    <property type="component" value="Unassembled WGS sequence"/>
</dbReference>
<proteinExistence type="predicted"/>
<dbReference type="InterPro" id="IPR023214">
    <property type="entry name" value="HAD_sf"/>
</dbReference>
<evidence type="ECO:0000313" key="1">
    <source>
        <dbReference type="EMBL" id="NII41382.1"/>
    </source>
</evidence>
<dbReference type="Gene3D" id="1.10.150.240">
    <property type="entry name" value="Putative phosphatase, domain 2"/>
    <property type="match status" value="1"/>
</dbReference>
<dbReference type="NCBIfam" id="TIGR01509">
    <property type="entry name" value="HAD-SF-IA-v3"/>
    <property type="match status" value="1"/>
</dbReference>
<dbReference type="SUPFAM" id="SSF56784">
    <property type="entry name" value="HAD-like"/>
    <property type="match status" value="1"/>
</dbReference>
<protein>
    <submittedName>
        <fullName evidence="1">Sugar-phosphatase</fullName>
        <ecNumber evidence="1">3.1.3.23</ecNumber>
    </submittedName>
</protein>
<dbReference type="InterPro" id="IPR023198">
    <property type="entry name" value="PGP-like_dom2"/>
</dbReference>
<dbReference type="InterPro" id="IPR051806">
    <property type="entry name" value="HAD-like_SPP"/>
</dbReference>
<organism evidence="1 2">
    <name type="scientific">Curtobacterium salicis</name>
    <dbReference type="NCBI Taxonomy" id="1779862"/>
    <lineage>
        <taxon>Bacteria</taxon>
        <taxon>Bacillati</taxon>
        <taxon>Actinomycetota</taxon>
        <taxon>Actinomycetes</taxon>
        <taxon>Micrococcales</taxon>
        <taxon>Microbacteriaceae</taxon>
        <taxon>Curtobacterium</taxon>
    </lineage>
</organism>
<dbReference type="PRINTS" id="PR00413">
    <property type="entry name" value="HADHALOGNASE"/>
</dbReference>
<dbReference type="Pfam" id="PF00702">
    <property type="entry name" value="Hydrolase"/>
    <property type="match status" value="1"/>
</dbReference>
<dbReference type="Gene3D" id="3.40.50.1000">
    <property type="entry name" value="HAD superfamily/HAD-like"/>
    <property type="match status" value="1"/>
</dbReference>
<dbReference type="EC" id="3.1.3.23" evidence="1"/>
<accession>A0ABX0T8L7</accession>
<dbReference type="PANTHER" id="PTHR43481:SF4">
    <property type="entry name" value="GLYCEROL-1-PHOSPHATE PHOSPHOHYDROLASE 1-RELATED"/>
    <property type="match status" value="1"/>
</dbReference>
<keyword evidence="2" id="KW-1185">Reference proteome</keyword>
<dbReference type="SFLD" id="SFLDS00003">
    <property type="entry name" value="Haloacid_Dehalogenase"/>
    <property type="match status" value="1"/>
</dbReference>
<evidence type="ECO:0000313" key="2">
    <source>
        <dbReference type="Proteomes" id="UP001318300"/>
    </source>
</evidence>
<gene>
    <name evidence="1" type="ORF">E9228_002029</name>
</gene>
<dbReference type="EMBL" id="JAAOYO010000003">
    <property type="protein sequence ID" value="NII41382.1"/>
    <property type="molecule type" value="Genomic_DNA"/>
</dbReference>
<keyword evidence="1" id="KW-0378">Hydrolase</keyword>
<name>A0ABX0T8L7_9MICO</name>
<dbReference type="GO" id="GO:0050308">
    <property type="term" value="F:sugar-phosphatase activity"/>
    <property type="evidence" value="ECO:0007669"/>
    <property type="project" value="UniProtKB-EC"/>
</dbReference>
<dbReference type="PANTHER" id="PTHR43481">
    <property type="entry name" value="FRUCTOSE-1-PHOSPHATE PHOSPHATASE"/>
    <property type="match status" value="1"/>
</dbReference>
<reference evidence="1 2" key="1">
    <citation type="submission" date="2020-03" db="EMBL/GenBank/DDBJ databases">
        <title>Above-ground endophytic microbial communities from plants in different locations in the United States.</title>
        <authorList>
            <person name="Frank C."/>
        </authorList>
    </citation>
    <scope>NUCLEOTIDE SEQUENCE [LARGE SCALE GENOMIC DNA]</scope>
    <source>
        <strain evidence="1 2">WW7</strain>
    </source>
</reference>
<dbReference type="SFLD" id="SFLDG01129">
    <property type="entry name" value="C1.5:_HAD__Beta-PGM__Phosphata"/>
    <property type="match status" value="1"/>
</dbReference>
<comment type="caution">
    <text evidence="1">The sequence shown here is derived from an EMBL/GenBank/DDBJ whole genome shotgun (WGS) entry which is preliminary data.</text>
</comment>